<dbReference type="GO" id="GO:0016491">
    <property type="term" value="F:oxidoreductase activity"/>
    <property type="evidence" value="ECO:0007669"/>
    <property type="project" value="InterPro"/>
</dbReference>
<name>A0A348AEQ5_9FIRM</name>
<proteinExistence type="predicted"/>
<dbReference type="RefSeq" id="WP_126305687.1">
    <property type="nucleotide sequence ID" value="NZ_AP018449.1"/>
</dbReference>
<keyword evidence="1" id="KW-0285">Flavoprotein</keyword>
<accession>A0A348AEQ5</accession>
<dbReference type="PANTHER" id="PTHR43278">
    <property type="entry name" value="NAD(P)H-DEPENDENT FMN-CONTAINING OXIDOREDUCTASE YWQN-RELATED"/>
    <property type="match status" value="1"/>
</dbReference>
<dbReference type="OrthoDB" id="9805976at2"/>
<dbReference type="KEGG" id="mana:MAMMFC1_00186"/>
<evidence type="ECO:0000259" key="3">
    <source>
        <dbReference type="Pfam" id="PF03358"/>
    </source>
</evidence>
<keyword evidence="2" id="KW-0288">FMN</keyword>
<reference evidence="4 5" key="1">
    <citation type="journal article" date="2018" name="Int. J. Syst. Evol. Microbiol.">
        <title>Methylomusa anaerophila gen. nov., sp. nov., an anaerobic methanol-utilizing bacterium isolated from a microbial fuel cell.</title>
        <authorList>
            <person name="Amano N."/>
            <person name="Yamamuro A."/>
            <person name="Miyahara M."/>
            <person name="Kouzuma A."/>
            <person name="Abe T."/>
            <person name="Watanabe K."/>
        </authorList>
    </citation>
    <scope>NUCLEOTIDE SEQUENCE [LARGE SCALE GENOMIC DNA]</scope>
    <source>
        <strain evidence="4 5">MMFC1</strain>
    </source>
</reference>
<dbReference type="PANTHER" id="PTHR43278:SF1">
    <property type="entry name" value="IRON-SULFUR FLAVOPROTEIN MJ1083"/>
    <property type="match status" value="1"/>
</dbReference>
<evidence type="ECO:0000313" key="5">
    <source>
        <dbReference type="Proteomes" id="UP000276437"/>
    </source>
</evidence>
<dbReference type="InterPro" id="IPR005025">
    <property type="entry name" value="FMN_Rdtase-like_dom"/>
</dbReference>
<evidence type="ECO:0000313" key="4">
    <source>
        <dbReference type="EMBL" id="BBB89553.1"/>
    </source>
</evidence>
<feature type="domain" description="NADPH-dependent FMN reductase-like" evidence="3">
    <location>
        <begin position="1"/>
        <end position="143"/>
    </location>
</feature>
<protein>
    <submittedName>
        <fullName evidence="4">Iron-sulfur flavoprotein</fullName>
    </submittedName>
</protein>
<dbReference type="Pfam" id="PF03358">
    <property type="entry name" value="FMN_red"/>
    <property type="match status" value="1"/>
</dbReference>
<dbReference type="AlphaFoldDB" id="A0A348AEQ5"/>
<dbReference type="EMBL" id="AP018449">
    <property type="protein sequence ID" value="BBB89553.1"/>
    <property type="molecule type" value="Genomic_DNA"/>
</dbReference>
<dbReference type="SUPFAM" id="SSF52218">
    <property type="entry name" value="Flavoproteins"/>
    <property type="match status" value="1"/>
</dbReference>
<sequence>MRILIITSSPNEEGLTASCGEIAKQGAESEGAEVNIVSLNGLNVGKCQACGNGWGSCLKEHTCQVNDSFQEIHSSIKDVEGIVLVTPVYWGEMSESAKAFLDRLRRCEARNTEASLIEGKPVICVAAAGGTGNGCISCLTSMEKFADQVRAVKFDFINITRRNREYKLETIKEAAKSLVRSFKR</sequence>
<dbReference type="Gene3D" id="3.40.50.360">
    <property type="match status" value="1"/>
</dbReference>
<dbReference type="InterPro" id="IPR029039">
    <property type="entry name" value="Flavoprotein-like_sf"/>
</dbReference>
<evidence type="ECO:0000256" key="2">
    <source>
        <dbReference type="ARBA" id="ARBA00022643"/>
    </source>
</evidence>
<evidence type="ECO:0000256" key="1">
    <source>
        <dbReference type="ARBA" id="ARBA00022630"/>
    </source>
</evidence>
<dbReference type="Proteomes" id="UP000276437">
    <property type="component" value="Chromosome"/>
</dbReference>
<organism evidence="4 5">
    <name type="scientific">Methylomusa anaerophila</name>
    <dbReference type="NCBI Taxonomy" id="1930071"/>
    <lineage>
        <taxon>Bacteria</taxon>
        <taxon>Bacillati</taxon>
        <taxon>Bacillota</taxon>
        <taxon>Negativicutes</taxon>
        <taxon>Selenomonadales</taxon>
        <taxon>Sporomusaceae</taxon>
        <taxon>Methylomusa</taxon>
    </lineage>
</organism>
<gene>
    <name evidence="4" type="ORF">MAMMFC1_00186</name>
</gene>
<dbReference type="InterPro" id="IPR051796">
    <property type="entry name" value="ISF_SsuE-like"/>
</dbReference>
<keyword evidence="5" id="KW-1185">Reference proteome</keyword>